<dbReference type="AlphaFoldDB" id="A0A1B6H7Y7"/>
<accession>A0A1B6H7Y7</accession>
<sequence length="360" mass="41097">VHSYTTIHTLRVVMRLPLSNDNKMFQLYDIITYPVYDASLKVWTQWEVGTQKLLISKDRLMYSMYNQLEFDRECRGEQLIVCPLSNVLLSVSKRPNCAVEMFHYEQVRLCGRKLISGLRSPVLVKTPSRWIYSASEEHRLTLNCLTSDGTLNITSAVVKGVGEFRGIDMCDVVSEEFKVPARIHGSSVFSEQISEIVFPNVEEIYTSEEKELFSSEQETAVKVLQGLNERLGTLGVKEYRPEDVVRHLKSHILFGRKLYAAKVAAAGSFGLVSTLMLVYMCYRFVMPVMAWWSSRRNRRRQRRSATLTEVFAKVRGLTSLDSPEGDQEGVNPGEINDVEQNVEAVEVVNLERLRDVIQAL</sequence>
<protein>
    <submittedName>
        <fullName evidence="2">Uncharacterized protein</fullName>
    </submittedName>
</protein>
<feature type="transmembrane region" description="Helical" evidence="1">
    <location>
        <begin position="269"/>
        <end position="292"/>
    </location>
</feature>
<organism evidence="2">
    <name type="scientific">Homalodisca liturata</name>
    <dbReference type="NCBI Taxonomy" id="320908"/>
    <lineage>
        <taxon>Eukaryota</taxon>
        <taxon>Metazoa</taxon>
        <taxon>Ecdysozoa</taxon>
        <taxon>Arthropoda</taxon>
        <taxon>Hexapoda</taxon>
        <taxon>Insecta</taxon>
        <taxon>Pterygota</taxon>
        <taxon>Neoptera</taxon>
        <taxon>Paraneoptera</taxon>
        <taxon>Hemiptera</taxon>
        <taxon>Auchenorrhyncha</taxon>
        <taxon>Membracoidea</taxon>
        <taxon>Cicadellidae</taxon>
        <taxon>Cicadellinae</taxon>
        <taxon>Proconiini</taxon>
        <taxon>Homalodisca</taxon>
    </lineage>
</organism>
<dbReference type="EMBL" id="GECU01036946">
    <property type="protein sequence ID" value="JAS70760.1"/>
    <property type="molecule type" value="Transcribed_RNA"/>
</dbReference>
<gene>
    <name evidence="2" type="ORF">g.55301</name>
</gene>
<feature type="non-terminal residue" evidence="2">
    <location>
        <position position="1"/>
    </location>
</feature>
<proteinExistence type="predicted"/>
<evidence type="ECO:0000256" key="1">
    <source>
        <dbReference type="SAM" id="Phobius"/>
    </source>
</evidence>
<dbReference type="Pfam" id="PF12259">
    <property type="entry name" value="Baculo_F"/>
    <property type="match status" value="1"/>
</dbReference>
<keyword evidence="1" id="KW-1133">Transmembrane helix</keyword>
<evidence type="ECO:0000313" key="2">
    <source>
        <dbReference type="EMBL" id="JAS70760.1"/>
    </source>
</evidence>
<dbReference type="InterPro" id="IPR022048">
    <property type="entry name" value="Envelope_fusion-like"/>
</dbReference>
<name>A0A1B6H7Y7_9HEMI</name>
<keyword evidence="1" id="KW-0472">Membrane</keyword>
<reference evidence="2" key="1">
    <citation type="submission" date="2015-11" db="EMBL/GenBank/DDBJ databases">
        <title>De novo transcriptome assembly of four potential Pierce s Disease insect vectors from Arizona vineyards.</title>
        <authorList>
            <person name="Tassone E.E."/>
        </authorList>
    </citation>
    <scope>NUCLEOTIDE SEQUENCE</scope>
</reference>
<keyword evidence="1" id="KW-0812">Transmembrane</keyword>